<keyword evidence="2" id="KW-1185">Reference proteome</keyword>
<name>A0A2A3YMG8_9MICO</name>
<reference evidence="1 2" key="1">
    <citation type="journal article" date="2017" name="Elife">
        <title>Extensive horizontal gene transfer in cheese-associated bacteria.</title>
        <authorList>
            <person name="Bonham K.S."/>
            <person name="Wolfe B.E."/>
            <person name="Dutton R.J."/>
        </authorList>
    </citation>
    <scope>NUCLEOTIDE SEQUENCE [LARGE SCALE GENOMIC DNA]</scope>
    <source>
        <strain evidence="1 2">341_9</strain>
    </source>
</reference>
<organism evidence="1 2">
    <name type="scientific">Brachybacterium alimentarium</name>
    <dbReference type="NCBI Taxonomy" id="47845"/>
    <lineage>
        <taxon>Bacteria</taxon>
        <taxon>Bacillati</taxon>
        <taxon>Actinomycetota</taxon>
        <taxon>Actinomycetes</taxon>
        <taxon>Micrococcales</taxon>
        <taxon>Dermabacteraceae</taxon>
        <taxon>Brachybacterium</taxon>
    </lineage>
</organism>
<dbReference type="Proteomes" id="UP000218598">
    <property type="component" value="Unassembled WGS sequence"/>
</dbReference>
<gene>
    <name evidence="1" type="ORF">CIK66_03675</name>
</gene>
<dbReference type="EMBL" id="NRGR01000006">
    <property type="protein sequence ID" value="PCC40488.1"/>
    <property type="molecule type" value="Genomic_DNA"/>
</dbReference>
<dbReference type="AlphaFoldDB" id="A0A2A3YMG8"/>
<evidence type="ECO:0000313" key="1">
    <source>
        <dbReference type="EMBL" id="PCC40488.1"/>
    </source>
</evidence>
<evidence type="ECO:0000313" key="2">
    <source>
        <dbReference type="Proteomes" id="UP000218598"/>
    </source>
</evidence>
<accession>A0A2A3YMG8</accession>
<sequence>MAALRSELSEAGGARRAMALINQRALFPHRGTATLTRDQLELSEWGPQGAITIAKDSVSRITRQFDEDYGAFVGGGSAKWGAPVILELRDGTALYLLFDHRAFLEKTDNPAWEKRLLEWLA</sequence>
<comment type="caution">
    <text evidence="1">The sequence shown here is derived from an EMBL/GenBank/DDBJ whole genome shotgun (WGS) entry which is preliminary data.</text>
</comment>
<protein>
    <submittedName>
        <fullName evidence="1">Uncharacterized protein</fullName>
    </submittedName>
</protein>
<proteinExistence type="predicted"/>